<accession>A0A261EPK0</accession>
<gene>
    <name evidence="1" type="ORF">BOCO_1266</name>
</gene>
<dbReference type="RefSeq" id="WP_094723394.1">
    <property type="nucleotide sequence ID" value="NZ_MWWS01000008.1"/>
</dbReference>
<dbReference type="Proteomes" id="UP000216004">
    <property type="component" value="Unassembled WGS sequence"/>
</dbReference>
<reference evidence="1 2" key="1">
    <citation type="journal article" date="2017" name="BMC Genomics">
        <title>Comparative genomic and phylogenomic analyses of the Bifidobacteriaceae family.</title>
        <authorList>
            <person name="Lugli G.A."/>
            <person name="Milani C."/>
            <person name="Turroni F."/>
            <person name="Duranti S."/>
            <person name="Mancabelli L."/>
            <person name="Mangifesta M."/>
            <person name="Ferrario C."/>
            <person name="Modesto M."/>
            <person name="Mattarelli P."/>
            <person name="Jiri K."/>
            <person name="van Sinderen D."/>
            <person name="Ventura M."/>
        </authorList>
    </citation>
    <scope>NUCLEOTIDE SEQUENCE [LARGE SCALE GENOMIC DNA]</scope>
    <source>
        <strain evidence="1 2">DSM 22924</strain>
    </source>
</reference>
<comment type="caution">
    <text evidence="1">The sequence shown here is derived from an EMBL/GenBank/DDBJ whole genome shotgun (WGS) entry which is preliminary data.</text>
</comment>
<evidence type="ECO:0000313" key="2">
    <source>
        <dbReference type="Proteomes" id="UP000216004"/>
    </source>
</evidence>
<dbReference type="EMBL" id="MWWS01000008">
    <property type="protein sequence ID" value="OZG48779.1"/>
    <property type="molecule type" value="Genomic_DNA"/>
</dbReference>
<sequence>MSQVTGYAHSPHDFEPVVVETIWGMINAASKKAPASTIALLDIMQKVHTQTRIDFSAIGTLLSDYQSVTSISESDHKHQDTSIS</sequence>
<name>A0A261EPK0_9BIFI</name>
<keyword evidence="2" id="KW-1185">Reference proteome</keyword>
<dbReference type="AlphaFoldDB" id="A0A261EPK0"/>
<organism evidence="1 2">
    <name type="scientific">Bombiscardovia coagulans</name>
    <dbReference type="NCBI Taxonomy" id="686666"/>
    <lineage>
        <taxon>Bacteria</taxon>
        <taxon>Bacillati</taxon>
        <taxon>Actinomycetota</taxon>
        <taxon>Actinomycetes</taxon>
        <taxon>Bifidobacteriales</taxon>
        <taxon>Bifidobacteriaceae</taxon>
        <taxon>Bombiscardovia</taxon>
    </lineage>
</organism>
<evidence type="ECO:0000313" key="1">
    <source>
        <dbReference type="EMBL" id="OZG48779.1"/>
    </source>
</evidence>
<protein>
    <submittedName>
        <fullName evidence="1">Uncharacterized protein</fullName>
    </submittedName>
</protein>
<proteinExistence type="predicted"/>